<comment type="caution">
    <text evidence="2">The sequence shown here is derived from an EMBL/GenBank/DDBJ whole genome shotgun (WGS) entry which is preliminary data.</text>
</comment>
<name>A0A2S8IIC6_RHOOP</name>
<reference evidence="3" key="1">
    <citation type="submission" date="2018-02" db="EMBL/GenBank/DDBJ databases">
        <title>Draft genome sequencing of Rhodococcus opacus KU647198.</title>
        <authorList>
            <person name="Zheng B.-X."/>
        </authorList>
    </citation>
    <scope>NUCLEOTIDE SEQUENCE [LARGE SCALE GENOMIC DNA]</scope>
    <source>
        <strain evidence="3">04-OD7</strain>
    </source>
</reference>
<protein>
    <submittedName>
        <fullName evidence="2">Uncharacterized protein</fullName>
    </submittedName>
</protein>
<dbReference type="EMBL" id="PUIO01000092">
    <property type="protein sequence ID" value="PQP14122.1"/>
    <property type="molecule type" value="Genomic_DNA"/>
</dbReference>
<organism evidence="2 3">
    <name type="scientific">Rhodococcus opacus</name>
    <name type="common">Nocardia opaca</name>
    <dbReference type="NCBI Taxonomy" id="37919"/>
    <lineage>
        <taxon>Bacteria</taxon>
        <taxon>Bacillati</taxon>
        <taxon>Actinomycetota</taxon>
        <taxon>Actinomycetes</taxon>
        <taxon>Mycobacteriales</taxon>
        <taxon>Nocardiaceae</taxon>
        <taxon>Rhodococcus</taxon>
    </lineage>
</organism>
<feature type="region of interest" description="Disordered" evidence="1">
    <location>
        <begin position="77"/>
        <end position="121"/>
    </location>
</feature>
<dbReference type="Proteomes" id="UP000239290">
    <property type="component" value="Unassembled WGS sequence"/>
</dbReference>
<proteinExistence type="predicted"/>
<evidence type="ECO:0000256" key="1">
    <source>
        <dbReference type="SAM" id="MobiDB-lite"/>
    </source>
</evidence>
<gene>
    <name evidence="2" type="ORF">C5613_41270</name>
</gene>
<evidence type="ECO:0000313" key="2">
    <source>
        <dbReference type="EMBL" id="PQP14122.1"/>
    </source>
</evidence>
<sequence>MVIHTVTIQGSRAYQEGTKVDTKINIKEAVDPIANRVDRAAIEKRNEAESAPDYMGCASYGEARQIHAHKFAGIRTRDAPDLEPLNVRAPRHFEKHRTSPSGSRDYLRDRPISSPSTLRWC</sequence>
<accession>A0A2S8IIC6</accession>
<evidence type="ECO:0000313" key="3">
    <source>
        <dbReference type="Proteomes" id="UP000239290"/>
    </source>
</evidence>
<dbReference type="AlphaFoldDB" id="A0A2S8IIC6"/>